<keyword evidence="1" id="KW-1133">Transmembrane helix</keyword>
<evidence type="ECO:0000313" key="2">
    <source>
        <dbReference type="EMBL" id="SUQ12177.1"/>
    </source>
</evidence>
<dbReference type="Proteomes" id="UP000254051">
    <property type="component" value="Unassembled WGS sequence"/>
</dbReference>
<gene>
    <name evidence="2" type="ORF">SAMN05216529_10165</name>
</gene>
<evidence type="ECO:0000313" key="3">
    <source>
        <dbReference type="Proteomes" id="UP000254051"/>
    </source>
</evidence>
<keyword evidence="3" id="KW-1185">Reference proteome</keyword>
<protein>
    <submittedName>
        <fullName evidence="2">Uncharacterized protein</fullName>
    </submittedName>
</protein>
<dbReference type="OrthoDB" id="116789at2"/>
<dbReference type="AlphaFoldDB" id="A0A316A2V0"/>
<feature type="transmembrane region" description="Helical" evidence="1">
    <location>
        <begin position="125"/>
        <end position="146"/>
    </location>
</feature>
<keyword evidence="1" id="KW-0472">Membrane</keyword>
<feature type="transmembrane region" description="Helical" evidence="1">
    <location>
        <begin position="84"/>
        <end position="105"/>
    </location>
</feature>
<feature type="transmembrane region" description="Helical" evidence="1">
    <location>
        <begin position="312"/>
        <end position="333"/>
    </location>
</feature>
<dbReference type="RefSeq" id="WP_109708243.1">
    <property type="nucleotide sequence ID" value="NZ_QGDS01000001.1"/>
</dbReference>
<dbReference type="EMBL" id="UHJJ01000001">
    <property type="protein sequence ID" value="SUQ12177.1"/>
    <property type="molecule type" value="Genomic_DNA"/>
</dbReference>
<reference evidence="3" key="1">
    <citation type="submission" date="2017-07" db="EMBL/GenBank/DDBJ databases">
        <authorList>
            <person name="Varghese N."/>
            <person name="Submissions S."/>
        </authorList>
    </citation>
    <scope>NUCLEOTIDE SEQUENCE [LARGE SCALE GENOMIC DNA]</scope>
    <source>
        <strain evidence="3">NLAE-zl-C134</strain>
    </source>
</reference>
<feature type="transmembrane region" description="Helical" evidence="1">
    <location>
        <begin position="186"/>
        <end position="211"/>
    </location>
</feature>
<accession>A0A316A2V0</accession>
<sequence length="341" mass="38289">MNNLIDRYVYDVTRRLPEKDRDEVSKELKSNIYDMLTENADENEIKEVLYKLGPPVSLAEKYRQNPRYLISPAVYDDYVRVLKWILPLIGILTLCIGMIVGAIDAIKNGMVDAVYFIQNILSKGISLGISATFQALLWTTIGFVIAERASTKTDEDREPKWNIEDLPEVLPADKGKIPLSDSIAELILTFAFSVLAILLCAGTLPIPFMILDGNTRIYTLFSSSFLAACIPAIIAMFLFGAGESIIKIKERRWTPLVCTAVIINSLISIGVMIYLITRPDIFSAEFTTFLQRFDWSNLDILRFMGRGGINPIIALVFLIVVICSLAECINAIFKTIRNRNS</sequence>
<keyword evidence="1" id="KW-0812">Transmembrane</keyword>
<dbReference type="Pfam" id="PF22564">
    <property type="entry name" value="HAAS"/>
    <property type="match status" value="1"/>
</dbReference>
<feature type="transmembrane region" description="Helical" evidence="1">
    <location>
        <begin position="217"/>
        <end position="241"/>
    </location>
</feature>
<feature type="transmembrane region" description="Helical" evidence="1">
    <location>
        <begin position="253"/>
        <end position="276"/>
    </location>
</feature>
<proteinExistence type="predicted"/>
<name>A0A316A2V0_9FIRM</name>
<organism evidence="2 3">
    <name type="scientific">Faecalicatena contorta</name>
    <dbReference type="NCBI Taxonomy" id="39482"/>
    <lineage>
        <taxon>Bacteria</taxon>
        <taxon>Bacillati</taxon>
        <taxon>Bacillota</taxon>
        <taxon>Clostridia</taxon>
        <taxon>Lachnospirales</taxon>
        <taxon>Lachnospiraceae</taxon>
        <taxon>Faecalicatena</taxon>
    </lineage>
</organism>
<evidence type="ECO:0000256" key="1">
    <source>
        <dbReference type="SAM" id="Phobius"/>
    </source>
</evidence>